<dbReference type="PIRSF" id="PIRSF000103">
    <property type="entry name" value="HIBADH"/>
    <property type="match status" value="1"/>
</dbReference>
<dbReference type="InterPro" id="IPR008927">
    <property type="entry name" value="6-PGluconate_DH-like_C_sf"/>
</dbReference>
<name>A0A8J7M8G0_9RHOB</name>
<dbReference type="RefSeq" id="WP_200610035.1">
    <property type="nucleotide sequence ID" value="NZ_JAEHHL010000006.1"/>
</dbReference>
<protein>
    <submittedName>
        <fullName evidence="7">NAD(P)-dependent oxidoreductase</fullName>
    </submittedName>
</protein>
<dbReference type="Gene3D" id="1.10.1040.10">
    <property type="entry name" value="N-(1-d-carboxylethyl)-l-norvaline Dehydrogenase, domain 2"/>
    <property type="match status" value="1"/>
</dbReference>
<dbReference type="PANTHER" id="PTHR43060">
    <property type="entry name" value="3-HYDROXYISOBUTYRATE DEHYDROGENASE-LIKE 1, MITOCHONDRIAL-RELATED"/>
    <property type="match status" value="1"/>
</dbReference>
<evidence type="ECO:0000313" key="8">
    <source>
        <dbReference type="Proteomes" id="UP000655420"/>
    </source>
</evidence>
<dbReference type="PANTHER" id="PTHR43060:SF15">
    <property type="entry name" value="3-HYDROXYISOBUTYRATE DEHYDROGENASE-LIKE 1, MITOCHONDRIAL-RELATED"/>
    <property type="match status" value="1"/>
</dbReference>
<evidence type="ECO:0000256" key="2">
    <source>
        <dbReference type="ARBA" id="ARBA00023027"/>
    </source>
</evidence>
<dbReference type="InterPro" id="IPR036291">
    <property type="entry name" value="NAD(P)-bd_dom_sf"/>
</dbReference>
<gene>
    <name evidence="7" type="ORF">H0I76_11655</name>
</gene>
<dbReference type="Proteomes" id="UP000655420">
    <property type="component" value="Unassembled WGS sequence"/>
</dbReference>
<keyword evidence="2" id="KW-0520">NAD</keyword>
<reference evidence="7" key="1">
    <citation type="submission" date="2020-12" db="EMBL/GenBank/DDBJ databases">
        <title>Bacterial taxonomy.</title>
        <authorList>
            <person name="Pan X."/>
        </authorList>
    </citation>
    <scope>NUCLEOTIDE SEQUENCE</scope>
    <source>
        <strain evidence="7">M0105</strain>
    </source>
</reference>
<evidence type="ECO:0000256" key="3">
    <source>
        <dbReference type="PIRSR" id="PIRSR000103-1"/>
    </source>
</evidence>
<dbReference type="GO" id="GO:0016491">
    <property type="term" value="F:oxidoreductase activity"/>
    <property type="evidence" value="ECO:0007669"/>
    <property type="project" value="UniProtKB-KW"/>
</dbReference>
<proteinExistence type="predicted"/>
<accession>A0A8J7M8G0</accession>
<evidence type="ECO:0000256" key="4">
    <source>
        <dbReference type="SAM" id="MobiDB-lite"/>
    </source>
</evidence>
<evidence type="ECO:0000256" key="1">
    <source>
        <dbReference type="ARBA" id="ARBA00023002"/>
    </source>
</evidence>
<dbReference type="InterPro" id="IPR029154">
    <property type="entry name" value="HIBADH-like_NADP-bd"/>
</dbReference>
<dbReference type="AlphaFoldDB" id="A0A8J7M8G0"/>
<dbReference type="Gene3D" id="3.40.50.720">
    <property type="entry name" value="NAD(P)-binding Rossmann-like Domain"/>
    <property type="match status" value="1"/>
</dbReference>
<evidence type="ECO:0000259" key="6">
    <source>
        <dbReference type="Pfam" id="PF14833"/>
    </source>
</evidence>
<dbReference type="EMBL" id="JAEHHL010000006">
    <property type="protein sequence ID" value="MBK0399847.1"/>
    <property type="molecule type" value="Genomic_DNA"/>
</dbReference>
<dbReference type="InterPro" id="IPR015815">
    <property type="entry name" value="HIBADH-related"/>
</dbReference>
<feature type="active site" evidence="3">
    <location>
        <position position="170"/>
    </location>
</feature>
<evidence type="ECO:0000259" key="5">
    <source>
        <dbReference type="Pfam" id="PF03446"/>
    </source>
</evidence>
<dbReference type="SUPFAM" id="SSF48179">
    <property type="entry name" value="6-phosphogluconate dehydrogenase C-terminal domain-like"/>
    <property type="match status" value="1"/>
</dbReference>
<dbReference type="Pfam" id="PF03446">
    <property type="entry name" value="NAD_binding_2"/>
    <property type="match status" value="1"/>
</dbReference>
<dbReference type="GO" id="GO:0051287">
    <property type="term" value="F:NAD binding"/>
    <property type="evidence" value="ECO:0007669"/>
    <property type="project" value="InterPro"/>
</dbReference>
<comment type="caution">
    <text evidence="7">The sequence shown here is derived from an EMBL/GenBank/DDBJ whole genome shotgun (WGS) entry which is preliminary data.</text>
</comment>
<dbReference type="Pfam" id="PF14833">
    <property type="entry name" value="NAD_binding_11"/>
    <property type="match status" value="1"/>
</dbReference>
<sequence>MKTGFIGLGNVGGKLAASLLRGGIDLTVRDLDRKAGDSLVGKGATWGDSPAAMAASCDLIVTCLPSPAASAAVMEGEDGVLSAMWPGTIWVEMSTTDADEVRRIGAKVAERGGHAADCPVTGGVHRAASGNIAILAGCEREVFERLLPVLGLMGHEILHCGALGTASTLKVMTNVLATANLVSLCEALAVMQAAGMDLATTYEAIRISSGNSFTHETESKLILSGSRKIDFTMQLVLKDIGLFQAIADRTGVPLDLNPLLIRLFEDGARRYGPNAQSDDIIRRIEEVTGTMVTAPGFPDELVDDLPKAPGHEVVPPSEIR</sequence>
<feature type="region of interest" description="Disordered" evidence="4">
    <location>
        <begin position="298"/>
        <end position="320"/>
    </location>
</feature>
<feature type="domain" description="3-hydroxyisobutyrate dehydrogenase-like NAD-binding" evidence="6">
    <location>
        <begin position="164"/>
        <end position="282"/>
    </location>
</feature>
<dbReference type="SUPFAM" id="SSF51735">
    <property type="entry name" value="NAD(P)-binding Rossmann-fold domains"/>
    <property type="match status" value="1"/>
</dbReference>
<evidence type="ECO:0000313" key="7">
    <source>
        <dbReference type="EMBL" id="MBK0399847.1"/>
    </source>
</evidence>
<organism evidence="7 8">
    <name type="scientific">Thermohalobaculum xanthum</name>
    <dbReference type="NCBI Taxonomy" id="2753746"/>
    <lineage>
        <taxon>Bacteria</taxon>
        <taxon>Pseudomonadati</taxon>
        <taxon>Pseudomonadota</taxon>
        <taxon>Alphaproteobacteria</taxon>
        <taxon>Rhodobacterales</taxon>
        <taxon>Paracoccaceae</taxon>
        <taxon>Thermohalobaculum</taxon>
    </lineage>
</organism>
<dbReference type="InterPro" id="IPR013328">
    <property type="entry name" value="6PGD_dom2"/>
</dbReference>
<dbReference type="InterPro" id="IPR006115">
    <property type="entry name" value="6PGDH_NADP-bd"/>
</dbReference>
<keyword evidence="1" id="KW-0560">Oxidoreductase</keyword>
<dbReference type="GO" id="GO:0050661">
    <property type="term" value="F:NADP binding"/>
    <property type="evidence" value="ECO:0007669"/>
    <property type="project" value="InterPro"/>
</dbReference>
<keyword evidence="8" id="KW-1185">Reference proteome</keyword>
<feature type="domain" description="6-phosphogluconate dehydrogenase NADP-binding" evidence="5">
    <location>
        <begin position="3"/>
        <end position="161"/>
    </location>
</feature>